<evidence type="ECO:0000313" key="2">
    <source>
        <dbReference type="EMBL" id="KZP01859.1"/>
    </source>
</evidence>
<dbReference type="Gene3D" id="3.80.10.10">
    <property type="entry name" value="Ribonuclease Inhibitor"/>
    <property type="match status" value="1"/>
</dbReference>
<evidence type="ECO:0000256" key="1">
    <source>
        <dbReference type="SAM" id="MobiDB-lite"/>
    </source>
</evidence>
<keyword evidence="3" id="KW-1185">Reference proteome</keyword>
<organism evidence="2 3">
    <name type="scientific">Calocera viscosa (strain TUFC12733)</name>
    <dbReference type="NCBI Taxonomy" id="1330018"/>
    <lineage>
        <taxon>Eukaryota</taxon>
        <taxon>Fungi</taxon>
        <taxon>Dikarya</taxon>
        <taxon>Basidiomycota</taxon>
        <taxon>Agaricomycotina</taxon>
        <taxon>Dacrymycetes</taxon>
        <taxon>Dacrymycetales</taxon>
        <taxon>Dacrymycetaceae</taxon>
        <taxon>Calocera</taxon>
    </lineage>
</organism>
<gene>
    <name evidence="2" type="ORF">CALVIDRAFT_532603</name>
</gene>
<protein>
    <recommendedName>
        <fullName evidence="4">F-box domain-containing protein</fullName>
    </recommendedName>
</protein>
<reference evidence="2 3" key="1">
    <citation type="journal article" date="2016" name="Mol. Biol. Evol.">
        <title>Comparative Genomics of Early-Diverging Mushroom-Forming Fungi Provides Insights into the Origins of Lignocellulose Decay Capabilities.</title>
        <authorList>
            <person name="Nagy L.G."/>
            <person name="Riley R."/>
            <person name="Tritt A."/>
            <person name="Adam C."/>
            <person name="Daum C."/>
            <person name="Floudas D."/>
            <person name="Sun H."/>
            <person name="Yadav J.S."/>
            <person name="Pangilinan J."/>
            <person name="Larsson K.H."/>
            <person name="Matsuura K."/>
            <person name="Barry K."/>
            <person name="Labutti K."/>
            <person name="Kuo R."/>
            <person name="Ohm R.A."/>
            <person name="Bhattacharya S.S."/>
            <person name="Shirouzu T."/>
            <person name="Yoshinaga Y."/>
            <person name="Martin F.M."/>
            <person name="Grigoriev I.V."/>
            <person name="Hibbett D.S."/>
        </authorList>
    </citation>
    <scope>NUCLEOTIDE SEQUENCE [LARGE SCALE GENOMIC DNA]</scope>
    <source>
        <strain evidence="2 3">TUFC12733</strain>
    </source>
</reference>
<dbReference type="SUPFAM" id="SSF52047">
    <property type="entry name" value="RNI-like"/>
    <property type="match status" value="1"/>
</dbReference>
<feature type="region of interest" description="Disordered" evidence="1">
    <location>
        <begin position="522"/>
        <end position="547"/>
    </location>
</feature>
<accession>A0A167SF44</accession>
<dbReference type="Proteomes" id="UP000076738">
    <property type="component" value="Unassembled WGS sequence"/>
</dbReference>
<evidence type="ECO:0000313" key="3">
    <source>
        <dbReference type="Proteomes" id="UP000076738"/>
    </source>
</evidence>
<sequence>MHRAWLVDDIVEIIVEALYKRHYKCIYDEDCVALMRVSKNLFWLTAKSFWRKTTVSRLLHLISVCTEDEEQGWSRFEKYASFVQVLDIEGDRERSEYDPLWDITVNKLYRKLETCPWEPKLPFLGALQNVYTSAKFGQLDLAEMLACSTLQEVSIWSAWWEFDPGPGHVDALAARLADLWHGLRQISSITTLKLCLYPCSEELDRFRLDAVSSFTGLRSLQLSWLTVTWDLLTSLAQLPELQHLDLLPGSEDVGLEPFLEPFLEHLQAQRHDNTFPQLTSFHWTGEWSDAVQWILSRSFTLERVRLNLGPPSDISHLAPLLELSRETLKYVDADATWNGQALPNEAFTSLIRCEKIQSLSLRCDADASSQFFSDTQARAMAQSWPSLQCLDLQIVSEDLADGAPGIDVLRPFAASCPYIHTLNIPAVLFPDNLFPVLENRPTLNCRRGAQLRIEGLRPLNTNIHPIRVALYLAQLWPDRHLHLTSTALDYEFWDEINGLLEFPREDLTAYYDELRASGGHGMSFDEDVPVRGKPTRGRECGSSPDNNEKRFMLAENY</sequence>
<dbReference type="EMBL" id="KV417266">
    <property type="protein sequence ID" value="KZP01859.1"/>
    <property type="molecule type" value="Genomic_DNA"/>
</dbReference>
<proteinExistence type="predicted"/>
<dbReference type="InterPro" id="IPR032675">
    <property type="entry name" value="LRR_dom_sf"/>
</dbReference>
<dbReference type="AlphaFoldDB" id="A0A167SF44"/>
<evidence type="ECO:0008006" key="4">
    <source>
        <dbReference type="Google" id="ProtNLM"/>
    </source>
</evidence>
<name>A0A167SF44_CALVF</name>
<dbReference type="OrthoDB" id="2447803at2759"/>